<dbReference type="Proteomes" id="UP000256964">
    <property type="component" value="Unassembled WGS sequence"/>
</dbReference>
<keyword evidence="3" id="KW-0862">Zinc</keyword>
<sequence>MPRHRYHGETTKGYSEELYSETCSLIAGWTLDEGAVRVRRRLGIWNTKTRSGLRKIGARLPEVSEKLSTLFDIACTRNDWMYCDVIMIIWLELCPDAVLCRTLLEKGLLERALQLVERGSSITVLQLLSLLARHGDDATKSNILRAFQSIVVKWKVRWSVDDCNVEFALITLCHCIGATTFPATAPLTLPAGLSVRFLAGIALDAVEDVEACFDTIIHAIPLLIICAKTCPPPETEIRERILDFLAVLVHSKDVGMRCVCTWVFCDLAVADRESLPPDDSTLGSVRQTTHFPELARRDASPGSEQEAIQGQMQQLRMLLYIMSTEENYYTFGVGMAHLLTNGPFPDDDRDFPELMARTIAKFNSWHSLLSEAVEVLRRRQDPSHLDMADTLALEHLARDGSSDAAASHARAVLRRNAEHAYAYAILAEQSQDKEDALQAATKGLRLAHLTIYLRRRIQVSEIELLFAKARRLLLHTAPQDWHRRTAGLYRIDAGMQRALVFMEDVPIDSRELARVVDLAIIHLLAFGADLYTPKLEKIQMLMDIIKSSTRARENLGYEVVDPPARIGHKALAHHFARGYSKWAPLIERFDLADEEHRAFIFGDPSSEADASERRQSDSSLSGDDSDQDDEHKWDQDAQKYSEEYALWWEQRNEPTLASHLRGPLRCSCLSSADGGVQLGPGVALLYACSWCSCRTAMVRKCSRCEDAWYCDADCQRAHWPQHRLVCRES</sequence>
<dbReference type="STRING" id="139420.A0A371DB69"/>
<dbReference type="GO" id="GO:0008270">
    <property type="term" value="F:zinc ion binding"/>
    <property type="evidence" value="ECO:0007669"/>
    <property type="project" value="UniProtKB-KW"/>
</dbReference>
<proteinExistence type="predicted"/>
<dbReference type="InterPro" id="IPR002893">
    <property type="entry name" value="Znf_MYND"/>
</dbReference>
<dbReference type="Gene3D" id="6.10.140.2220">
    <property type="match status" value="1"/>
</dbReference>
<keyword evidence="1" id="KW-0479">Metal-binding</keyword>
<evidence type="ECO:0000313" key="8">
    <source>
        <dbReference type="Proteomes" id="UP000256964"/>
    </source>
</evidence>
<feature type="region of interest" description="Disordered" evidence="5">
    <location>
        <begin position="606"/>
        <end position="634"/>
    </location>
</feature>
<dbReference type="PROSITE" id="PS50865">
    <property type="entry name" value="ZF_MYND_2"/>
    <property type="match status" value="1"/>
</dbReference>
<evidence type="ECO:0000313" key="7">
    <source>
        <dbReference type="EMBL" id="RDX49799.1"/>
    </source>
</evidence>
<gene>
    <name evidence="7" type="ORF">OH76DRAFT_512853</name>
</gene>
<name>A0A371DB69_9APHY</name>
<feature type="domain" description="MYND-type" evidence="6">
    <location>
        <begin position="688"/>
        <end position="726"/>
    </location>
</feature>
<protein>
    <recommendedName>
        <fullName evidence="6">MYND-type domain-containing protein</fullName>
    </recommendedName>
</protein>
<keyword evidence="8" id="KW-1185">Reference proteome</keyword>
<reference evidence="7 8" key="1">
    <citation type="journal article" date="2018" name="Biotechnol. Biofuels">
        <title>Integrative visual omics of the white-rot fungus Polyporus brumalis exposes the biotechnological potential of its oxidative enzymes for delignifying raw plant biomass.</title>
        <authorList>
            <person name="Miyauchi S."/>
            <person name="Rancon A."/>
            <person name="Drula E."/>
            <person name="Hage H."/>
            <person name="Chaduli D."/>
            <person name="Favel A."/>
            <person name="Grisel S."/>
            <person name="Henrissat B."/>
            <person name="Herpoel-Gimbert I."/>
            <person name="Ruiz-Duenas F.J."/>
            <person name="Chevret D."/>
            <person name="Hainaut M."/>
            <person name="Lin J."/>
            <person name="Wang M."/>
            <person name="Pangilinan J."/>
            <person name="Lipzen A."/>
            <person name="Lesage-Meessen L."/>
            <person name="Navarro D."/>
            <person name="Riley R."/>
            <person name="Grigoriev I.V."/>
            <person name="Zhou S."/>
            <person name="Raouche S."/>
            <person name="Rosso M.N."/>
        </authorList>
    </citation>
    <scope>NUCLEOTIDE SEQUENCE [LARGE SCALE GENOMIC DNA]</scope>
    <source>
        <strain evidence="7 8">BRFM 1820</strain>
    </source>
</reference>
<accession>A0A371DB69</accession>
<evidence type="ECO:0000256" key="5">
    <source>
        <dbReference type="SAM" id="MobiDB-lite"/>
    </source>
</evidence>
<dbReference type="SUPFAM" id="SSF144232">
    <property type="entry name" value="HIT/MYND zinc finger-like"/>
    <property type="match status" value="1"/>
</dbReference>
<dbReference type="OrthoDB" id="2749774at2759"/>
<keyword evidence="2 4" id="KW-0863">Zinc-finger</keyword>
<evidence type="ECO:0000256" key="2">
    <source>
        <dbReference type="ARBA" id="ARBA00022771"/>
    </source>
</evidence>
<evidence type="ECO:0000256" key="3">
    <source>
        <dbReference type="ARBA" id="ARBA00022833"/>
    </source>
</evidence>
<organism evidence="7 8">
    <name type="scientific">Lentinus brumalis</name>
    <dbReference type="NCBI Taxonomy" id="2498619"/>
    <lineage>
        <taxon>Eukaryota</taxon>
        <taxon>Fungi</taxon>
        <taxon>Dikarya</taxon>
        <taxon>Basidiomycota</taxon>
        <taxon>Agaricomycotina</taxon>
        <taxon>Agaricomycetes</taxon>
        <taxon>Polyporales</taxon>
        <taxon>Polyporaceae</taxon>
        <taxon>Lentinus</taxon>
    </lineage>
</organism>
<evidence type="ECO:0000256" key="4">
    <source>
        <dbReference type="PROSITE-ProRule" id="PRU00134"/>
    </source>
</evidence>
<dbReference type="Pfam" id="PF01753">
    <property type="entry name" value="zf-MYND"/>
    <property type="match status" value="1"/>
</dbReference>
<evidence type="ECO:0000256" key="1">
    <source>
        <dbReference type="ARBA" id="ARBA00022723"/>
    </source>
</evidence>
<evidence type="ECO:0000259" key="6">
    <source>
        <dbReference type="PROSITE" id="PS50865"/>
    </source>
</evidence>
<dbReference type="PROSITE" id="PS01360">
    <property type="entry name" value="ZF_MYND_1"/>
    <property type="match status" value="1"/>
</dbReference>
<dbReference type="EMBL" id="KZ857403">
    <property type="protein sequence ID" value="RDX49799.1"/>
    <property type="molecule type" value="Genomic_DNA"/>
</dbReference>
<dbReference type="AlphaFoldDB" id="A0A371DB69"/>